<dbReference type="Gene3D" id="1.10.132.70">
    <property type="match status" value="1"/>
</dbReference>
<protein>
    <submittedName>
        <fullName evidence="1">Uncharacterized protein</fullName>
    </submittedName>
</protein>
<dbReference type="EMBL" id="KZ824445">
    <property type="protein sequence ID" value="RAK99665.1"/>
    <property type="molecule type" value="Genomic_DNA"/>
</dbReference>
<gene>
    <name evidence="1" type="ORF">BO80DRAFT_120923</name>
</gene>
<evidence type="ECO:0000313" key="1">
    <source>
        <dbReference type="EMBL" id="RAK99665.1"/>
    </source>
</evidence>
<dbReference type="GeneID" id="37218353"/>
<accession>A0A395GVX5</accession>
<sequence>MKNHVLNRLPASESLAHNVHILKYIFPKQFGLHNIFSSLSGGQDMQPFKDYASREEEIANAAKLAHSKRPKADESNPLIKVPKRLQGQAIELVQQLQNRNKHCSYVHLLDYYCPSEVCFRSLL</sequence>
<dbReference type="STRING" id="1448316.A0A395GVX5"/>
<dbReference type="AlphaFoldDB" id="A0A395GVX5"/>
<name>A0A395GVX5_9EURO</name>
<organism evidence="1 2">
    <name type="scientific">Aspergillus ibericus CBS 121593</name>
    <dbReference type="NCBI Taxonomy" id="1448316"/>
    <lineage>
        <taxon>Eukaryota</taxon>
        <taxon>Fungi</taxon>
        <taxon>Dikarya</taxon>
        <taxon>Ascomycota</taxon>
        <taxon>Pezizomycotina</taxon>
        <taxon>Eurotiomycetes</taxon>
        <taxon>Eurotiomycetidae</taxon>
        <taxon>Eurotiales</taxon>
        <taxon>Aspergillaceae</taxon>
        <taxon>Aspergillus</taxon>
        <taxon>Aspergillus subgen. Circumdati</taxon>
    </lineage>
</organism>
<dbReference type="VEuPathDB" id="FungiDB:BO80DRAFT_120923"/>
<dbReference type="RefSeq" id="XP_025573993.1">
    <property type="nucleotide sequence ID" value="XM_025713488.1"/>
</dbReference>
<evidence type="ECO:0000313" key="2">
    <source>
        <dbReference type="Proteomes" id="UP000249402"/>
    </source>
</evidence>
<reference evidence="1 2" key="1">
    <citation type="submission" date="2018-02" db="EMBL/GenBank/DDBJ databases">
        <title>The genomes of Aspergillus section Nigri reveals drivers in fungal speciation.</title>
        <authorList>
            <consortium name="DOE Joint Genome Institute"/>
            <person name="Vesth T.C."/>
            <person name="Nybo J."/>
            <person name="Theobald S."/>
            <person name="Brandl J."/>
            <person name="Frisvad J.C."/>
            <person name="Nielsen K.F."/>
            <person name="Lyhne E.K."/>
            <person name="Kogle M.E."/>
            <person name="Kuo A."/>
            <person name="Riley R."/>
            <person name="Clum A."/>
            <person name="Nolan M."/>
            <person name="Lipzen A."/>
            <person name="Salamov A."/>
            <person name="Henrissat B."/>
            <person name="Wiebenga A."/>
            <person name="De vries R.P."/>
            <person name="Grigoriev I.V."/>
            <person name="Mortensen U.H."/>
            <person name="Andersen M.R."/>
            <person name="Baker S.E."/>
        </authorList>
    </citation>
    <scope>NUCLEOTIDE SEQUENCE [LARGE SCALE GENOMIC DNA]</scope>
    <source>
        <strain evidence="1 2">CBS 121593</strain>
    </source>
</reference>
<dbReference type="OrthoDB" id="289721at2759"/>
<keyword evidence="2" id="KW-1185">Reference proteome</keyword>
<proteinExistence type="predicted"/>
<dbReference type="Proteomes" id="UP000249402">
    <property type="component" value="Unassembled WGS sequence"/>
</dbReference>